<dbReference type="AlphaFoldDB" id="A0A512E1X6"/>
<dbReference type="GO" id="GO:0016987">
    <property type="term" value="F:sigma factor activity"/>
    <property type="evidence" value="ECO:0007669"/>
    <property type="project" value="UniProtKB-KW"/>
</dbReference>
<evidence type="ECO:0000259" key="8">
    <source>
        <dbReference type="Pfam" id="PF04542"/>
    </source>
</evidence>
<dbReference type="InterPro" id="IPR039425">
    <property type="entry name" value="RNA_pol_sigma-70-like"/>
</dbReference>
<evidence type="ECO:0000256" key="1">
    <source>
        <dbReference type="ARBA" id="ARBA00010641"/>
    </source>
</evidence>
<dbReference type="SUPFAM" id="SSF88659">
    <property type="entry name" value="Sigma3 and sigma4 domains of RNA polymerase sigma factors"/>
    <property type="match status" value="1"/>
</dbReference>
<feature type="domain" description="RNA polymerase sigma-70 region 2" evidence="8">
    <location>
        <begin position="36"/>
        <end position="104"/>
    </location>
</feature>
<evidence type="ECO:0000259" key="9">
    <source>
        <dbReference type="Pfam" id="PF08281"/>
    </source>
</evidence>
<keyword evidence="4 6" id="KW-0238">DNA-binding</keyword>
<feature type="region of interest" description="Disordered" evidence="7">
    <location>
        <begin position="103"/>
        <end position="122"/>
    </location>
</feature>
<sequence>MTTARSSTEAAAPAPEAQDELLVATAAGDKAAFSGLFLHFAPRVKALLIRAGSPPEVADEIVQDVMLTVWRKAGEYDRSRASAAAWIFTIARNRRIDLLRHERRPEIDPNDPELRPADPEDAESALQRAEIGARLRDAIGTLPREQEEALAATFFNDRSYGDYAAQSGLPLGTVKSRLRLAIERLRVQLKEAH</sequence>
<evidence type="ECO:0000313" key="11">
    <source>
        <dbReference type="Proteomes" id="UP000321523"/>
    </source>
</evidence>
<comment type="similarity">
    <text evidence="1 6">Belongs to the sigma-70 factor family. ECF subfamily.</text>
</comment>
<evidence type="ECO:0000256" key="4">
    <source>
        <dbReference type="ARBA" id="ARBA00023125"/>
    </source>
</evidence>
<dbReference type="PANTHER" id="PTHR43133:SF62">
    <property type="entry name" value="RNA POLYMERASE SIGMA FACTOR SIGZ"/>
    <property type="match status" value="1"/>
</dbReference>
<dbReference type="OrthoDB" id="9784272at2"/>
<evidence type="ECO:0000256" key="6">
    <source>
        <dbReference type="RuleBase" id="RU000716"/>
    </source>
</evidence>
<dbReference type="CDD" id="cd06171">
    <property type="entry name" value="Sigma70_r4"/>
    <property type="match status" value="1"/>
</dbReference>
<feature type="domain" description="RNA polymerase sigma factor 70 region 4 type 2" evidence="9">
    <location>
        <begin position="134"/>
        <end position="185"/>
    </location>
</feature>
<comment type="caution">
    <text evidence="10">The sequence shown here is derived from an EMBL/GenBank/DDBJ whole genome shotgun (WGS) entry which is preliminary data.</text>
</comment>
<evidence type="ECO:0000313" key="10">
    <source>
        <dbReference type="EMBL" id="GEO42731.1"/>
    </source>
</evidence>
<dbReference type="Proteomes" id="UP000321523">
    <property type="component" value="Unassembled WGS sequence"/>
</dbReference>
<name>A0A512E1X6_9PROT</name>
<dbReference type="InterPro" id="IPR013325">
    <property type="entry name" value="RNA_pol_sigma_r2"/>
</dbReference>
<dbReference type="InterPro" id="IPR013324">
    <property type="entry name" value="RNA_pol_sigma_r3/r4-like"/>
</dbReference>
<evidence type="ECO:0000256" key="5">
    <source>
        <dbReference type="ARBA" id="ARBA00023163"/>
    </source>
</evidence>
<dbReference type="GO" id="GO:0003677">
    <property type="term" value="F:DNA binding"/>
    <property type="evidence" value="ECO:0007669"/>
    <property type="project" value="UniProtKB-KW"/>
</dbReference>
<dbReference type="SUPFAM" id="SSF88946">
    <property type="entry name" value="Sigma2 domain of RNA polymerase sigma factors"/>
    <property type="match status" value="1"/>
</dbReference>
<dbReference type="InterPro" id="IPR007627">
    <property type="entry name" value="RNA_pol_sigma70_r2"/>
</dbReference>
<organism evidence="10 11">
    <name type="scientific">Skermanella aerolata</name>
    <dbReference type="NCBI Taxonomy" id="393310"/>
    <lineage>
        <taxon>Bacteria</taxon>
        <taxon>Pseudomonadati</taxon>
        <taxon>Pseudomonadota</taxon>
        <taxon>Alphaproteobacteria</taxon>
        <taxon>Rhodospirillales</taxon>
        <taxon>Azospirillaceae</taxon>
        <taxon>Skermanella</taxon>
    </lineage>
</organism>
<dbReference type="Pfam" id="PF04542">
    <property type="entry name" value="Sigma70_r2"/>
    <property type="match status" value="1"/>
</dbReference>
<dbReference type="Gene3D" id="1.10.1740.10">
    <property type="match status" value="1"/>
</dbReference>
<dbReference type="Pfam" id="PF08281">
    <property type="entry name" value="Sigma70_r4_2"/>
    <property type="match status" value="1"/>
</dbReference>
<dbReference type="InterPro" id="IPR036388">
    <property type="entry name" value="WH-like_DNA-bd_sf"/>
</dbReference>
<keyword evidence="2 6" id="KW-0805">Transcription regulation</keyword>
<accession>A0A512E1X6</accession>
<dbReference type="Gene3D" id="1.10.10.10">
    <property type="entry name" value="Winged helix-like DNA-binding domain superfamily/Winged helix DNA-binding domain"/>
    <property type="match status" value="1"/>
</dbReference>
<dbReference type="EMBL" id="BJYZ01000049">
    <property type="protein sequence ID" value="GEO42731.1"/>
    <property type="molecule type" value="Genomic_DNA"/>
</dbReference>
<dbReference type="PANTHER" id="PTHR43133">
    <property type="entry name" value="RNA POLYMERASE ECF-TYPE SIGMA FACTO"/>
    <property type="match status" value="1"/>
</dbReference>
<dbReference type="RefSeq" id="WP_044436461.1">
    <property type="nucleotide sequence ID" value="NZ_BJYZ01000049.1"/>
</dbReference>
<evidence type="ECO:0000256" key="3">
    <source>
        <dbReference type="ARBA" id="ARBA00023082"/>
    </source>
</evidence>
<keyword evidence="5 6" id="KW-0804">Transcription</keyword>
<dbReference type="GO" id="GO:0006352">
    <property type="term" value="P:DNA-templated transcription initiation"/>
    <property type="evidence" value="ECO:0007669"/>
    <property type="project" value="InterPro"/>
</dbReference>
<dbReference type="InterPro" id="IPR014284">
    <property type="entry name" value="RNA_pol_sigma-70_dom"/>
</dbReference>
<feature type="compositionally biased region" description="Basic and acidic residues" evidence="7">
    <location>
        <begin position="103"/>
        <end position="118"/>
    </location>
</feature>
<dbReference type="PROSITE" id="PS01063">
    <property type="entry name" value="SIGMA70_ECF"/>
    <property type="match status" value="1"/>
</dbReference>
<dbReference type="InterPro" id="IPR013249">
    <property type="entry name" value="RNA_pol_sigma70_r4_t2"/>
</dbReference>
<dbReference type="InterPro" id="IPR000838">
    <property type="entry name" value="RNA_pol_sigma70_ECF_CS"/>
</dbReference>
<dbReference type="NCBIfam" id="TIGR02937">
    <property type="entry name" value="sigma70-ECF"/>
    <property type="match status" value="1"/>
</dbReference>
<gene>
    <name evidence="10" type="ORF">SAE02_68790</name>
</gene>
<evidence type="ECO:0000256" key="7">
    <source>
        <dbReference type="SAM" id="MobiDB-lite"/>
    </source>
</evidence>
<evidence type="ECO:0000256" key="2">
    <source>
        <dbReference type="ARBA" id="ARBA00023015"/>
    </source>
</evidence>
<keyword evidence="3 6" id="KW-0731">Sigma factor</keyword>
<proteinExistence type="inferred from homology"/>
<keyword evidence="11" id="KW-1185">Reference proteome</keyword>
<protein>
    <recommendedName>
        <fullName evidence="6">RNA polymerase sigma factor</fullName>
    </recommendedName>
</protein>
<reference evidence="10 11" key="1">
    <citation type="submission" date="2019-07" db="EMBL/GenBank/DDBJ databases">
        <title>Whole genome shotgun sequence of Skermanella aerolata NBRC 106429.</title>
        <authorList>
            <person name="Hosoyama A."/>
            <person name="Uohara A."/>
            <person name="Ohji S."/>
            <person name="Ichikawa N."/>
        </authorList>
    </citation>
    <scope>NUCLEOTIDE SEQUENCE [LARGE SCALE GENOMIC DNA]</scope>
    <source>
        <strain evidence="10 11">NBRC 106429</strain>
    </source>
</reference>